<keyword evidence="4 6" id="KW-0378">Hydrolase</keyword>
<evidence type="ECO:0000256" key="1">
    <source>
        <dbReference type="ARBA" id="ARBA00022722"/>
    </source>
</evidence>
<keyword evidence="1 6" id="KW-0540">Nuclease</keyword>
<dbReference type="AlphaFoldDB" id="A0AAE9NEH1"/>
<dbReference type="PIRSF" id="PIRSF018267">
    <property type="entry name" value="VSR_endonuc"/>
    <property type="match status" value="1"/>
</dbReference>
<dbReference type="Proteomes" id="UP001058872">
    <property type="component" value="Chromosome"/>
</dbReference>
<evidence type="ECO:0000313" key="7">
    <source>
        <dbReference type="EMBL" id="UUO68299.1"/>
    </source>
</evidence>
<dbReference type="Gene3D" id="3.40.960.10">
    <property type="entry name" value="VSR Endonuclease"/>
    <property type="match status" value="1"/>
</dbReference>
<dbReference type="SUPFAM" id="SSF52980">
    <property type="entry name" value="Restriction endonuclease-like"/>
    <property type="match status" value="1"/>
</dbReference>
<comment type="similarity">
    <text evidence="6">Belongs to the vsr family.</text>
</comment>
<sequence>MRIVRTDAETSARMARIRQKGTKIEAAVASALRDLGLHYRKNVRKLPGSPDFANRSKRWAVFVHGCFWHHHTGCYKATIPKSNRRFWLEKFRDNKRRDARSARLLRREGYRVLVIWECQERRIRDKLTKILEPSRINS</sequence>
<dbReference type="CDD" id="cd00221">
    <property type="entry name" value="Vsr"/>
    <property type="match status" value="1"/>
</dbReference>
<dbReference type="Pfam" id="PF03852">
    <property type="entry name" value="Vsr"/>
    <property type="match status" value="1"/>
</dbReference>
<evidence type="ECO:0000256" key="3">
    <source>
        <dbReference type="ARBA" id="ARBA00022763"/>
    </source>
</evidence>
<dbReference type="InterPro" id="IPR004603">
    <property type="entry name" value="DNA_mismatch_endonuc_vsr"/>
</dbReference>
<comment type="function">
    <text evidence="6">May nick specific sequences that contain T:G mispairs resulting from m5C-deamination.</text>
</comment>
<evidence type="ECO:0000256" key="5">
    <source>
        <dbReference type="ARBA" id="ARBA00023204"/>
    </source>
</evidence>
<dbReference type="GO" id="GO:0004519">
    <property type="term" value="F:endonuclease activity"/>
    <property type="evidence" value="ECO:0007669"/>
    <property type="project" value="UniProtKB-KW"/>
</dbReference>
<evidence type="ECO:0000313" key="8">
    <source>
        <dbReference type="Proteomes" id="UP001058872"/>
    </source>
</evidence>
<accession>A0AAE9NEH1</accession>
<evidence type="ECO:0000256" key="2">
    <source>
        <dbReference type="ARBA" id="ARBA00022759"/>
    </source>
</evidence>
<evidence type="ECO:0000256" key="4">
    <source>
        <dbReference type="ARBA" id="ARBA00022801"/>
    </source>
</evidence>
<dbReference type="EMBL" id="CP028989">
    <property type="protein sequence ID" value="UUO68299.1"/>
    <property type="molecule type" value="Genomic_DNA"/>
</dbReference>
<dbReference type="GO" id="GO:0006298">
    <property type="term" value="P:mismatch repair"/>
    <property type="evidence" value="ECO:0007669"/>
    <property type="project" value="UniProtKB-UniRule"/>
</dbReference>
<keyword evidence="2 6" id="KW-0255">Endonuclease</keyword>
<gene>
    <name evidence="7" type="ORF">DCM83_25835</name>
</gene>
<reference evidence="7" key="1">
    <citation type="submission" date="2018-04" db="EMBL/GenBank/DDBJ databases">
        <title>Genomes of Endosymbiotic and Endophytic Bradyrhizobium Publication status.</title>
        <authorList>
            <person name="Guha S."/>
            <person name="Jorrin B."/>
            <person name="Sarkar M."/>
            <person name="Poole P.S."/>
            <person name="DasGupta M."/>
        </authorList>
    </citation>
    <scope>NUCLEOTIDE SEQUENCE</scope>
    <source>
        <strain evidence="7">WBOS16</strain>
    </source>
</reference>
<name>A0AAE9NEH1_9BRAD</name>
<dbReference type="EC" id="3.1.-.-" evidence="6"/>
<keyword evidence="3 6" id="KW-0227">DNA damage</keyword>
<dbReference type="NCBIfam" id="TIGR00632">
    <property type="entry name" value="vsr"/>
    <property type="match status" value="1"/>
</dbReference>
<dbReference type="REBASE" id="649917">
    <property type="entry name" value="V.BbeWBOS16ORF25840P"/>
</dbReference>
<proteinExistence type="inferred from homology"/>
<organism evidence="7 8">
    <name type="scientific">Bradyrhizobium betae</name>
    <dbReference type="NCBI Taxonomy" id="244734"/>
    <lineage>
        <taxon>Bacteria</taxon>
        <taxon>Pseudomonadati</taxon>
        <taxon>Pseudomonadota</taxon>
        <taxon>Alphaproteobacteria</taxon>
        <taxon>Hyphomicrobiales</taxon>
        <taxon>Nitrobacteraceae</taxon>
        <taxon>Bradyrhizobium</taxon>
    </lineage>
</organism>
<protein>
    <recommendedName>
        <fullName evidence="6">Very short patch repair endonuclease</fullName>
        <ecNumber evidence="6">3.1.-.-</ecNumber>
    </recommendedName>
</protein>
<dbReference type="RefSeq" id="WP_257180607.1">
    <property type="nucleotide sequence ID" value="NZ_CP028989.1"/>
</dbReference>
<evidence type="ECO:0000256" key="6">
    <source>
        <dbReference type="PIRNR" id="PIRNR018267"/>
    </source>
</evidence>
<dbReference type="InterPro" id="IPR011335">
    <property type="entry name" value="Restrct_endonuc-II-like"/>
</dbReference>
<dbReference type="GO" id="GO:0016787">
    <property type="term" value="F:hydrolase activity"/>
    <property type="evidence" value="ECO:0007669"/>
    <property type="project" value="UniProtKB-KW"/>
</dbReference>
<keyword evidence="5 6" id="KW-0234">DNA repair</keyword>